<dbReference type="RefSeq" id="WP_092784229.1">
    <property type="nucleotide sequence ID" value="NZ_FNAP01000004.1"/>
</dbReference>
<protein>
    <recommendedName>
        <fullName evidence="1">Glycoside-hydrolase family GH114 TIM-barrel domain-containing protein</fullName>
    </recommendedName>
</protein>
<dbReference type="AlphaFoldDB" id="A0A1G7ATA5"/>
<sequence>MEIDAAILMSDDANPRPALIASAETDPAAARDARRDRLRAVEHWLYLIDVDLEDDVIDRIGASGHDTVVIDYIASEAWNADHPMAETMDRLSGPAGNRLVLAYIDIGQTEDYRTYWRDGWGIGNPWWITALDPDGWEGNYPVAFWAEPYQDIWLADGGLLDGIVEAGFDGVYLDWVEACDDPDVIAAAESDGLEPAVCRVAGPGHLRAAAPGPMIRASRRPWAFDGRGAPGSNCADTVRRPDWRPPSCRV</sequence>
<evidence type="ECO:0000313" key="3">
    <source>
        <dbReference type="Proteomes" id="UP000199412"/>
    </source>
</evidence>
<evidence type="ECO:0000259" key="1">
    <source>
        <dbReference type="Pfam" id="PF03537"/>
    </source>
</evidence>
<evidence type="ECO:0000313" key="2">
    <source>
        <dbReference type="EMBL" id="SDE17225.1"/>
    </source>
</evidence>
<dbReference type="OrthoDB" id="30037at2"/>
<dbReference type="PANTHER" id="PTHR35882:SF2">
    <property type="entry name" value="PELA"/>
    <property type="match status" value="1"/>
</dbReference>
<accession>A0A1G7ATA5</accession>
<proteinExistence type="predicted"/>
<dbReference type="InterPro" id="IPR013785">
    <property type="entry name" value="Aldolase_TIM"/>
</dbReference>
<dbReference type="Pfam" id="PF03537">
    <property type="entry name" value="Glyco_hydro_114"/>
    <property type="match status" value="1"/>
</dbReference>
<name>A0A1G7ATA5_9PROT</name>
<dbReference type="Gene3D" id="3.20.20.70">
    <property type="entry name" value="Aldolase class I"/>
    <property type="match status" value="1"/>
</dbReference>
<gene>
    <name evidence="2" type="ORF">SAMN05421720_10453</name>
</gene>
<keyword evidence="3" id="KW-1185">Reference proteome</keyword>
<dbReference type="SUPFAM" id="SSF51445">
    <property type="entry name" value="(Trans)glycosidases"/>
    <property type="match status" value="1"/>
</dbReference>
<dbReference type="STRING" id="69960.SAMN05421720_10453"/>
<dbReference type="EMBL" id="FNAP01000004">
    <property type="protein sequence ID" value="SDE17225.1"/>
    <property type="molecule type" value="Genomic_DNA"/>
</dbReference>
<dbReference type="Proteomes" id="UP000199412">
    <property type="component" value="Unassembled WGS sequence"/>
</dbReference>
<reference evidence="2 3" key="1">
    <citation type="submission" date="2016-10" db="EMBL/GenBank/DDBJ databases">
        <authorList>
            <person name="de Groot N.N."/>
        </authorList>
    </citation>
    <scope>NUCLEOTIDE SEQUENCE [LARGE SCALE GENOMIC DNA]</scope>
    <source>
        <strain evidence="2 3">ATCC 700224</strain>
    </source>
</reference>
<dbReference type="InterPro" id="IPR017853">
    <property type="entry name" value="GH"/>
</dbReference>
<feature type="domain" description="Glycoside-hydrolase family GH114 TIM-barrel" evidence="1">
    <location>
        <begin position="70"/>
        <end position="181"/>
    </location>
</feature>
<dbReference type="InterPro" id="IPR004352">
    <property type="entry name" value="GH114_TIM-barrel"/>
</dbReference>
<organism evidence="2 3">
    <name type="scientific">Rhodospira trueperi</name>
    <dbReference type="NCBI Taxonomy" id="69960"/>
    <lineage>
        <taxon>Bacteria</taxon>
        <taxon>Pseudomonadati</taxon>
        <taxon>Pseudomonadota</taxon>
        <taxon>Alphaproteobacteria</taxon>
        <taxon>Rhodospirillales</taxon>
        <taxon>Rhodospirillaceae</taxon>
        <taxon>Rhodospira</taxon>
    </lineage>
</organism>
<dbReference type="PANTHER" id="PTHR35882">
    <property type="entry name" value="PELA"/>
    <property type="match status" value="1"/>
</dbReference>